<accession>A0A0S4JPQ4</accession>
<dbReference type="Proteomes" id="UP000051952">
    <property type="component" value="Unassembled WGS sequence"/>
</dbReference>
<evidence type="ECO:0000256" key="1">
    <source>
        <dbReference type="SAM" id="MobiDB-lite"/>
    </source>
</evidence>
<feature type="compositionally biased region" description="Polar residues" evidence="1">
    <location>
        <begin position="1"/>
        <end position="40"/>
    </location>
</feature>
<evidence type="ECO:0000313" key="3">
    <source>
        <dbReference type="EMBL" id="CUG91265.1"/>
    </source>
</evidence>
<organism evidence="3 4">
    <name type="scientific">Bodo saltans</name>
    <name type="common">Flagellated protozoan</name>
    <dbReference type="NCBI Taxonomy" id="75058"/>
    <lineage>
        <taxon>Eukaryota</taxon>
        <taxon>Discoba</taxon>
        <taxon>Euglenozoa</taxon>
        <taxon>Kinetoplastea</taxon>
        <taxon>Metakinetoplastina</taxon>
        <taxon>Eubodonida</taxon>
        <taxon>Bodonidae</taxon>
        <taxon>Bodo</taxon>
    </lineage>
</organism>
<protein>
    <recommendedName>
        <fullName evidence="5">Transmembrane protein</fullName>
    </recommendedName>
</protein>
<dbReference type="EMBL" id="CYKH01001902">
    <property type="protein sequence ID" value="CUG91265.1"/>
    <property type="molecule type" value="Genomic_DNA"/>
</dbReference>
<evidence type="ECO:0000313" key="4">
    <source>
        <dbReference type="Proteomes" id="UP000051952"/>
    </source>
</evidence>
<sequence>MPTLTQRSTKSVTQFSWSPTYQRNSRSHTLGVSTSASLTASVRRPSLSYSQKSPSRSTSQSNSEEWSKSVSNSTLITPSLTKLDTFTKTIRFTESASFMPTPAIIPDVSFSFSQAEIAMFTISAFIVLVTSLYSGRLMFLTYKKAARSKEASAAVEAQKQHIEFEKSLAAAKKVELDDMDVEFDDFFDDDPVPTHDPLDYLVPDHLRYDAEAMGGGGYHLVEERLKKQHSVFGVPLHKAQEEVRRRVGASSDLRLDRIERSMRLRSEALRAVGGPDGDEITRGLVSMTSGIDVMHTTVQVQPVGDLGELPWLTREEVDIIQSAQMSERRQMIENSGRDAERALTERTTIDLAGDGGGGGSPDDNMTSVSRNRKHHQSSPPAKDNRSSVTESVLRTAHRAGDLASNASFLMMSSDRQRRGSLHQRVMQNALDAASASDIGSSNGSFYGHRSSSALRATSPSGRSQEAETWEDVKKRGGRNTAALYQFSHSPMERMRTVRDRVEVGPLRGAGASFSGAVVVAPLATTEMQYTTQYLPDPDEDTFVGIDLDYRLTDADL</sequence>
<keyword evidence="2" id="KW-0472">Membrane</keyword>
<feature type="region of interest" description="Disordered" evidence="1">
    <location>
        <begin position="1"/>
        <end position="68"/>
    </location>
</feature>
<feature type="compositionally biased region" description="Low complexity" evidence="1">
    <location>
        <begin position="48"/>
        <end position="68"/>
    </location>
</feature>
<reference evidence="4" key="1">
    <citation type="submission" date="2015-09" db="EMBL/GenBank/DDBJ databases">
        <authorList>
            <consortium name="Pathogen Informatics"/>
        </authorList>
    </citation>
    <scope>NUCLEOTIDE SEQUENCE [LARGE SCALE GENOMIC DNA]</scope>
    <source>
        <strain evidence="4">Lake Konstanz</strain>
    </source>
</reference>
<gene>
    <name evidence="3" type="ORF">BSAL_31025</name>
</gene>
<keyword evidence="2" id="KW-0812">Transmembrane</keyword>
<keyword evidence="2" id="KW-1133">Transmembrane helix</keyword>
<feature type="compositionally biased region" description="Basic and acidic residues" evidence="1">
    <location>
        <begin position="328"/>
        <end position="348"/>
    </location>
</feature>
<feature type="region of interest" description="Disordered" evidence="1">
    <location>
        <begin position="328"/>
        <end position="393"/>
    </location>
</feature>
<evidence type="ECO:0000256" key="2">
    <source>
        <dbReference type="SAM" id="Phobius"/>
    </source>
</evidence>
<evidence type="ECO:0008006" key="5">
    <source>
        <dbReference type="Google" id="ProtNLM"/>
    </source>
</evidence>
<feature type="transmembrane region" description="Helical" evidence="2">
    <location>
        <begin position="117"/>
        <end position="139"/>
    </location>
</feature>
<keyword evidence="4" id="KW-1185">Reference proteome</keyword>
<dbReference type="AlphaFoldDB" id="A0A0S4JPQ4"/>
<feature type="region of interest" description="Disordered" evidence="1">
    <location>
        <begin position="447"/>
        <end position="474"/>
    </location>
</feature>
<feature type="compositionally biased region" description="Polar residues" evidence="1">
    <location>
        <begin position="447"/>
        <end position="463"/>
    </location>
</feature>
<name>A0A0S4JPQ4_BODSA</name>
<proteinExistence type="predicted"/>
<dbReference type="VEuPathDB" id="TriTrypDB:BSAL_31025"/>